<gene>
    <name evidence="1" type="ORF">SDC9_137043</name>
</gene>
<reference evidence="1" key="1">
    <citation type="submission" date="2019-08" db="EMBL/GenBank/DDBJ databases">
        <authorList>
            <person name="Kucharzyk K."/>
            <person name="Murdoch R.W."/>
            <person name="Higgins S."/>
            <person name="Loffler F."/>
        </authorList>
    </citation>
    <scope>NUCLEOTIDE SEQUENCE</scope>
</reference>
<name>A0A645DLI0_9ZZZZ</name>
<accession>A0A645DLI0</accession>
<comment type="caution">
    <text evidence="1">The sequence shown here is derived from an EMBL/GenBank/DDBJ whole genome shotgun (WGS) entry which is preliminary data.</text>
</comment>
<sequence>MGHLLRVFVSDFAPGPVLPDAHADLPQIGAGNKLQILKPADSPYSGHGAEQIAGIHGVQPDGFKPLAQLGNLAVAGFGNQAVVMALSAAVEVTLGLRVTDKINGSHGIVPLLLFYHKPSGVAWEYGVTCGSAEGGSRPRHRRGKIAALGLVYHGRMPPVKWETDLSPCPAAMDSSSSRTRRGA</sequence>
<organism evidence="1">
    <name type="scientific">bioreactor metagenome</name>
    <dbReference type="NCBI Taxonomy" id="1076179"/>
    <lineage>
        <taxon>unclassified sequences</taxon>
        <taxon>metagenomes</taxon>
        <taxon>ecological metagenomes</taxon>
    </lineage>
</organism>
<dbReference type="AlphaFoldDB" id="A0A645DLI0"/>
<evidence type="ECO:0000313" key="1">
    <source>
        <dbReference type="EMBL" id="MPM89928.1"/>
    </source>
</evidence>
<protein>
    <submittedName>
        <fullName evidence="1">Uncharacterized protein</fullName>
    </submittedName>
</protein>
<dbReference type="EMBL" id="VSSQ01037287">
    <property type="protein sequence ID" value="MPM89928.1"/>
    <property type="molecule type" value="Genomic_DNA"/>
</dbReference>
<proteinExistence type="predicted"/>